<dbReference type="OrthoDB" id="9803702at2"/>
<dbReference type="AlphaFoldDB" id="A0A3S2Z5Q8"/>
<dbReference type="Gene3D" id="3.30.565.10">
    <property type="entry name" value="Histidine kinase-like ATPase, C-terminal domain"/>
    <property type="match status" value="1"/>
</dbReference>
<dbReference type="EMBL" id="SADE01000004">
    <property type="protein sequence ID" value="RVU33714.1"/>
    <property type="molecule type" value="Genomic_DNA"/>
</dbReference>
<evidence type="ECO:0000313" key="2">
    <source>
        <dbReference type="EMBL" id="RVU33714.1"/>
    </source>
</evidence>
<dbReference type="InterPro" id="IPR036890">
    <property type="entry name" value="HATPase_C_sf"/>
</dbReference>
<dbReference type="RefSeq" id="WP_127767744.1">
    <property type="nucleotide sequence ID" value="NZ_SADE01000004.1"/>
</dbReference>
<organism evidence="2 3">
    <name type="scientific">Hwanghaeella grinnelliae</name>
    <dbReference type="NCBI Taxonomy" id="2500179"/>
    <lineage>
        <taxon>Bacteria</taxon>
        <taxon>Pseudomonadati</taxon>
        <taxon>Pseudomonadota</taxon>
        <taxon>Alphaproteobacteria</taxon>
        <taxon>Rhodospirillales</taxon>
        <taxon>Rhodospirillaceae</taxon>
        <taxon>Hwanghaeella</taxon>
    </lineage>
</organism>
<evidence type="ECO:0000313" key="3">
    <source>
        <dbReference type="Proteomes" id="UP000287447"/>
    </source>
</evidence>
<dbReference type="InterPro" id="IPR018762">
    <property type="entry name" value="ChpT_C"/>
</dbReference>
<reference evidence="3" key="1">
    <citation type="submission" date="2019-01" db="EMBL/GenBank/DDBJ databases">
        <title>Gri0909 isolated from a small marine red alga.</title>
        <authorList>
            <person name="Kim J."/>
            <person name="Jeong S.E."/>
            <person name="Jeon C.O."/>
        </authorList>
    </citation>
    <scope>NUCLEOTIDE SEQUENCE [LARGE SCALE GENOMIC DNA]</scope>
    <source>
        <strain evidence="3">Gri0909</strain>
    </source>
</reference>
<evidence type="ECO:0000259" key="1">
    <source>
        <dbReference type="Pfam" id="PF10090"/>
    </source>
</evidence>
<proteinExistence type="predicted"/>
<dbReference type="Gene3D" id="1.10.287.130">
    <property type="match status" value="1"/>
</dbReference>
<dbReference type="Pfam" id="PF10090">
    <property type="entry name" value="HPTransfase"/>
    <property type="match status" value="1"/>
</dbReference>
<dbReference type="Proteomes" id="UP000287447">
    <property type="component" value="Unassembled WGS sequence"/>
</dbReference>
<accession>A0A3S2Z5Q8</accession>
<name>A0A3S2Z5Q8_9PROT</name>
<protein>
    <recommendedName>
        <fullName evidence="1">Histidine phosphotransferase ChpT C-terminal domain-containing protein</fullName>
    </recommendedName>
</protein>
<feature type="domain" description="Histidine phosphotransferase ChpT C-terminal" evidence="1">
    <location>
        <begin position="79"/>
        <end position="195"/>
    </location>
</feature>
<comment type="caution">
    <text evidence="2">The sequence shown here is derived from an EMBL/GenBank/DDBJ whole genome shotgun (WGS) entry which is preliminary data.</text>
</comment>
<gene>
    <name evidence="2" type="ORF">EOI86_21440</name>
</gene>
<sequence>MNQRISEMLMSRMAHELAGPVGAIANGVEFMQEVEEGAADAVDLIADSARRAAGRLQFYRLAYGGAGRSTEDETVFVDAARGFVDEGGVTLSWPSGSSADLIERPGGGKLLLLAIEIARGALLRGGTVDIDALPGMVQVAAEGPKPTLADEIRANFTSTEPVDGVDVTARSVHCLYARLLASEAGVRLALAQEGEQIRLSIIL</sequence>
<keyword evidence="3" id="KW-1185">Reference proteome</keyword>